<gene>
    <name evidence="5" type="ORF">ACFFRN_46740</name>
</gene>
<dbReference type="InterPro" id="IPR009057">
    <property type="entry name" value="Homeodomain-like_sf"/>
</dbReference>
<evidence type="ECO:0000313" key="6">
    <source>
        <dbReference type="Proteomes" id="UP001589646"/>
    </source>
</evidence>
<keyword evidence="3" id="KW-0804">Transcription</keyword>
<dbReference type="SUPFAM" id="SSF46689">
    <property type="entry name" value="Homeodomain-like"/>
    <property type="match status" value="2"/>
</dbReference>
<name>A0ABV5QF44_9ACTN</name>
<dbReference type="RefSeq" id="WP_379479273.1">
    <property type="nucleotide sequence ID" value="NZ_JBHMCE010000024.1"/>
</dbReference>
<dbReference type="PANTHER" id="PTHR46796">
    <property type="entry name" value="HTH-TYPE TRANSCRIPTIONAL ACTIVATOR RHAS-RELATED"/>
    <property type="match status" value="1"/>
</dbReference>
<dbReference type="Gene3D" id="1.10.10.60">
    <property type="entry name" value="Homeodomain-like"/>
    <property type="match status" value="2"/>
</dbReference>
<organism evidence="5 6">
    <name type="scientific">Nonomuraea roseola</name>
    <dbReference type="NCBI Taxonomy" id="46179"/>
    <lineage>
        <taxon>Bacteria</taxon>
        <taxon>Bacillati</taxon>
        <taxon>Actinomycetota</taxon>
        <taxon>Actinomycetes</taxon>
        <taxon>Streptosporangiales</taxon>
        <taxon>Streptosporangiaceae</taxon>
        <taxon>Nonomuraea</taxon>
    </lineage>
</organism>
<comment type="caution">
    <text evidence="5">The sequence shown here is derived from an EMBL/GenBank/DDBJ whole genome shotgun (WGS) entry which is preliminary data.</text>
</comment>
<accession>A0ABV5QF44</accession>
<dbReference type="InterPro" id="IPR050204">
    <property type="entry name" value="AraC_XylS_family_regulators"/>
</dbReference>
<evidence type="ECO:0000259" key="4">
    <source>
        <dbReference type="PROSITE" id="PS01124"/>
    </source>
</evidence>
<evidence type="ECO:0000256" key="3">
    <source>
        <dbReference type="ARBA" id="ARBA00023163"/>
    </source>
</evidence>
<keyword evidence="1" id="KW-0805">Transcription regulation</keyword>
<dbReference type="Proteomes" id="UP001589646">
    <property type="component" value="Unassembled WGS sequence"/>
</dbReference>
<dbReference type="SMART" id="SM00342">
    <property type="entry name" value="HTH_ARAC"/>
    <property type="match status" value="1"/>
</dbReference>
<feature type="domain" description="HTH araC/xylS-type" evidence="4">
    <location>
        <begin position="22"/>
        <end position="120"/>
    </location>
</feature>
<evidence type="ECO:0000313" key="5">
    <source>
        <dbReference type="EMBL" id="MFB9534138.1"/>
    </source>
</evidence>
<evidence type="ECO:0000256" key="1">
    <source>
        <dbReference type="ARBA" id="ARBA00023015"/>
    </source>
</evidence>
<dbReference type="PROSITE" id="PS01124">
    <property type="entry name" value="HTH_ARAC_FAMILY_2"/>
    <property type="match status" value="1"/>
</dbReference>
<reference evidence="5 6" key="1">
    <citation type="submission" date="2024-09" db="EMBL/GenBank/DDBJ databases">
        <authorList>
            <person name="Sun Q."/>
            <person name="Mori K."/>
        </authorList>
    </citation>
    <scope>NUCLEOTIDE SEQUENCE [LARGE SCALE GENOMIC DNA]</scope>
    <source>
        <strain evidence="5 6">JCM 3323</strain>
    </source>
</reference>
<keyword evidence="6" id="KW-1185">Reference proteome</keyword>
<dbReference type="PANTHER" id="PTHR46796:SF13">
    <property type="entry name" value="HTH-TYPE TRANSCRIPTIONAL ACTIVATOR RHAS"/>
    <property type="match status" value="1"/>
</dbReference>
<dbReference type="InterPro" id="IPR018060">
    <property type="entry name" value="HTH_AraC"/>
</dbReference>
<dbReference type="Pfam" id="PF12833">
    <property type="entry name" value="HTH_18"/>
    <property type="match status" value="1"/>
</dbReference>
<evidence type="ECO:0000256" key="2">
    <source>
        <dbReference type="ARBA" id="ARBA00023125"/>
    </source>
</evidence>
<sequence>MVRQARVHRPAWYRAHGDPLVGPALRLIHEHPAHPWTVAELARQAGASRATFAQRFNELVGQPPTAYLTEWRICQACDLLTSTDSTVEAIAHLVGYSDAYALSVAFKRVLGVRPSEHRAAGRRHGLPDRRRAS</sequence>
<keyword evidence="2" id="KW-0238">DNA-binding</keyword>
<proteinExistence type="predicted"/>
<protein>
    <submittedName>
        <fullName evidence="5">Helix-turn-helix domain-containing protein</fullName>
    </submittedName>
</protein>
<dbReference type="EMBL" id="JBHMCE010000024">
    <property type="protein sequence ID" value="MFB9534138.1"/>
    <property type="molecule type" value="Genomic_DNA"/>
</dbReference>